<keyword evidence="3" id="KW-0804">Transcription</keyword>
<evidence type="ECO:0000256" key="2">
    <source>
        <dbReference type="ARBA" id="ARBA00023125"/>
    </source>
</evidence>
<evidence type="ECO:0000313" key="7">
    <source>
        <dbReference type="Proteomes" id="UP001431209"/>
    </source>
</evidence>
<keyword evidence="4" id="KW-0539">Nucleus</keyword>
<dbReference type="InterPro" id="IPR036864">
    <property type="entry name" value="Zn2-C6_fun-type_DNA-bd_sf"/>
</dbReference>
<dbReference type="SUPFAM" id="SSF57701">
    <property type="entry name" value="Zn2/Cys6 DNA-binding domain"/>
    <property type="match status" value="1"/>
</dbReference>
<evidence type="ECO:0000256" key="1">
    <source>
        <dbReference type="ARBA" id="ARBA00023015"/>
    </source>
</evidence>
<evidence type="ECO:0000313" key="6">
    <source>
        <dbReference type="EMBL" id="KAL0490953.1"/>
    </source>
</evidence>
<keyword evidence="7" id="KW-1185">Reference proteome</keyword>
<dbReference type="PROSITE" id="PS50048">
    <property type="entry name" value="ZN2_CY6_FUNGAL_2"/>
    <property type="match status" value="1"/>
</dbReference>
<dbReference type="PROSITE" id="PS00463">
    <property type="entry name" value="ZN2_CY6_FUNGAL_1"/>
    <property type="match status" value="1"/>
</dbReference>
<accession>A0AAW2ZM66</accession>
<feature type="domain" description="Zn(2)-C6 fungal-type" evidence="5">
    <location>
        <begin position="22"/>
        <end position="52"/>
    </location>
</feature>
<dbReference type="PANTHER" id="PTHR31069">
    <property type="entry name" value="OLEATE-ACTIVATED TRANSCRIPTION FACTOR 1-RELATED"/>
    <property type="match status" value="1"/>
</dbReference>
<keyword evidence="2" id="KW-0238">DNA-binding</keyword>
<dbReference type="InterPro" id="IPR050675">
    <property type="entry name" value="OAF3"/>
</dbReference>
<comment type="caution">
    <text evidence="6">The sequence shown here is derived from an EMBL/GenBank/DDBJ whole genome shotgun (WGS) entry which is preliminary data.</text>
</comment>
<organism evidence="6 7">
    <name type="scientific">Acrasis kona</name>
    <dbReference type="NCBI Taxonomy" id="1008807"/>
    <lineage>
        <taxon>Eukaryota</taxon>
        <taxon>Discoba</taxon>
        <taxon>Heterolobosea</taxon>
        <taxon>Tetramitia</taxon>
        <taxon>Eutetramitia</taxon>
        <taxon>Acrasidae</taxon>
        <taxon>Acrasis</taxon>
    </lineage>
</organism>
<gene>
    <name evidence="6" type="ORF">AKO1_009789</name>
</gene>
<proteinExistence type="predicted"/>
<dbReference type="GO" id="GO:0008270">
    <property type="term" value="F:zinc ion binding"/>
    <property type="evidence" value="ECO:0007669"/>
    <property type="project" value="InterPro"/>
</dbReference>
<dbReference type="AlphaFoldDB" id="A0AAW2ZM66"/>
<dbReference type="EMBL" id="JAOPGA020001738">
    <property type="protein sequence ID" value="KAL0490953.1"/>
    <property type="molecule type" value="Genomic_DNA"/>
</dbReference>
<protein>
    <recommendedName>
        <fullName evidence="5">Zn(2)-C6 fungal-type domain-containing protein</fullName>
    </recommendedName>
</protein>
<dbReference type="GO" id="GO:0000981">
    <property type="term" value="F:DNA-binding transcription factor activity, RNA polymerase II-specific"/>
    <property type="evidence" value="ECO:0007669"/>
    <property type="project" value="InterPro"/>
</dbReference>
<dbReference type="InterPro" id="IPR001138">
    <property type="entry name" value="Zn2Cys6_DnaBD"/>
</dbReference>
<reference evidence="6 7" key="1">
    <citation type="submission" date="2024-03" db="EMBL/GenBank/DDBJ databases">
        <title>The Acrasis kona genome and developmental transcriptomes reveal deep origins of eukaryotic multicellular pathways.</title>
        <authorList>
            <person name="Sheikh S."/>
            <person name="Fu C.-J."/>
            <person name="Brown M.W."/>
            <person name="Baldauf S.L."/>
        </authorList>
    </citation>
    <scope>NUCLEOTIDE SEQUENCE [LARGE SCALE GENOMIC DNA]</scope>
    <source>
        <strain evidence="6 7">ATCC MYA-3509</strain>
    </source>
</reference>
<sequence>MATLMGPRGVKLMDVGPYSAYSCTQCHKSHIKCDKKHPSCTNCEKRNRHCTYSKNEKANAKIKAAPTAKSTASSNKLTNIAQTEKIIESCIPHAELPHLIINEREMELIRLYMVSRHNTFSYESTCQALPIMNVEKTKYIMKYIKEVISTGKAEDELEEEFKEKPTNAELSLIFVTQANSFHRTNNKLMSFHLFDKARTLLLPVMDQVDNDFTVASCYALFSIYLLNEGELKKANFFIRNCRCYFEFNQAKVDKVYYEFLKMLLEVIDYVWNETTTPRDLFTGAIKTYEIYQQMYDNATRANIVRPSRLHLEKTPQLIDDIIHDFFELFRKLPVNLPKTDVDIKMLSFIMSAQASKIQYMNEYGLISTPECLTAANNLSQLVESETFPMTYLMNSICLIEAARVHMQYLLVQETPDLIINIRRDLRGLQIMADRYPLVVQRHGEFINGLQTLVRMYDDR</sequence>
<keyword evidence="1" id="KW-0805">Transcription regulation</keyword>
<dbReference type="PANTHER" id="PTHR31069:SF32">
    <property type="entry name" value="ARGININE METABOLISM REGULATION PROTEIN II"/>
    <property type="match status" value="1"/>
</dbReference>
<evidence type="ECO:0000259" key="5">
    <source>
        <dbReference type="PROSITE" id="PS50048"/>
    </source>
</evidence>
<dbReference type="CDD" id="cd00067">
    <property type="entry name" value="GAL4"/>
    <property type="match status" value="1"/>
</dbReference>
<dbReference type="SMART" id="SM00066">
    <property type="entry name" value="GAL4"/>
    <property type="match status" value="1"/>
</dbReference>
<evidence type="ECO:0000256" key="4">
    <source>
        <dbReference type="ARBA" id="ARBA00023242"/>
    </source>
</evidence>
<evidence type="ECO:0000256" key="3">
    <source>
        <dbReference type="ARBA" id="ARBA00023163"/>
    </source>
</evidence>
<dbReference type="Gene3D" id="4.10.240.10">
    <property type="entry name" value="Zn(2)-C6 fungal-type DNA-binding domain"/>
    <property type="match status" value="1"/>
</dbReference>
<dbReference type="Proteomes" id="UP001431209">
    <property type="component" value="Unassembled WGS sequence"/>
</dbReference>
<dbReference type="Pfam" id="PF00172">
    <property type="entry name" value="Zn_clus"/>
    <property type="match status" value="1"/>
</dbReference>
<dbReference type="GO" id="GO:0003677">
    <property type="term" value="F:DNA binding"/>
    <property type="evidence" value="ECO:0007669"/>
    <property type="project" value="UniProtKB-KW"/>
</dbReference>
<name>A0AAW2ZM66_9EUKA</name>